<feature type="chain" id="PRO_5022034392" evidence="1">
    <location>
        <begin position="26"/>
        <end position="112"/>
    </location>
</feature>
<gene>
    <name evidence="2" type="ORF">K227x_29700</name>
</gene>
<protein>
    <submittedName>
        <fullName evidence="2">Uncharacterized protein</fullName>
    </submittedName>
</protein>
<accession>A0A517NC41</accession>
<keyword evidence="3" id="KW-1185">Reference proteome</keyword>
<evidence type="ECO:0000256" key="1">
    <source>
        <dbReference type="SAM" id="SignalP"/>
    </source>
</evidence>
<feature type="signal peptide" evidence="1">
    <location>
        <begin position="1"/>
        <end position="25"/>
    </location>
</feature>
<dbReference type="KEGG" id="rlc:K227x_29700"/>
<dbReference type="AlphaFoldDB" id="A0A517NC41"/>
<dbReference type="OrthoDB" id="290569at2"/>
<sequence precursor="true">MLSLRMAAVLVLVASVTAGSLLAHASEPAAAGKELVEYRLEKWRTTHDDKTGKLAETLKKLRCEVKVQSHGGHSDVNYRCPKWQQLALKNHEEAHQWETWLKKLGFETKHAH</sequence>
<organism evidence="2 3">
    <name type="scientific">Rubripirellula lacrimiformis</name>
    <dbReference type="NCBI Taxonomy" id="1930273"/>
    <lineage>
        <taxon>Bacteria</taxon>
        <taxon>Pseudomonadati</taxon>
        <taxon>Planctomycetota</taxon>
        <taxon>Planctomycetia</taxon>
        <taxon>Pirellulales</taxon>
        <taxon>Pirellulaceae</taxon>
        <taxon>Rubripirellula</taxon>
    </lineage>
</organism>
<dbReference type="RefSeq" id="WP_145170261.1">
    <property type="nucleotide sequence ID" value="NZ_CP036525.1"/>
</dbReference>
<proteinExistence type="predicted"/>
<name>A0A517NC41_9BACT</name>
<evidence type="ECO:0000313" key="3">
    <source>
        <dbReference type="Proteomes" id="UP000318538"/>
    </source>
</evidence>
<dbReference type="Proteomes" id="UP000318538">
    <property type="component" value="Chromosome"/>
</dbReference>
<reference evidence="2 3" key="1">
    <citation type="submission" date="2019-02" db="EMBL/GenBank/DDBJ databases">
        <title>Deep-cultivation of Planctomycetes and their phenomic and genomic characterization uncovers novel biology.</title>
        <authorList>
            <person name="Wiegand S."/>
            <person name="Jogler M."/>
            <person name="Boedeker C."/>
            <person name="Pinto D."/>
            <person name="Vollmers J."/>
            <person name="Rivas-Marin E."/>
            <person name="Kohn T."/>
            <person name="Peeters S.H."/>
            <person name="Heuer A."/>
            <person name="Rast P."/>
            <person name="Oberbeckmann S."/>
            <person name="Bunk B."/>
            <person name="Jeske O."/>
            <person name="Meyerdierks A."/>
            <person name="Storesund J.E."/>
            <person name="Kallscheuer N."/>
            <person name="Luecker S."/>
            <person name="Lage O.M."/>
            <person name="Pohl T."/>
            <person name="Merkel B.J."/>
            <person name="Hornburger P."/>
            <person name="Mueller R.-W."/>
            <person name="Bruemmer F."/>
            <person name="Labrenz M."/>
            <person name="Spormann A.M."/>
            <person name="Op den Camp H."/>
            <person name="Overmann J."/>
            <person name="Amann R."/>
            <person name="Jetten M.S.M."/>
            <person name="Mascher T."/>
            <person name="Medema M.H."/>
            <person name="Devos D.P."/>
            <person name="Kaster A.-K."/>
            <person name="Ovreas L."/>
            <person name="Rohde M."/>
            <person name="Galperin M.Y."/>
            <person name="Jogler C."/>
        </authorList>
    </citation>
    <scope>NUCLEOTIDE SEQUENCE [LARGE SCALE GENOMIC DNA]</scope>
    <source>
        <strain evidence="2 3">K22_7</strain>
    </source>
</reference>
<dbReference type="EMBL" id="CP036525">
    <property type="protein sequence ID" value="QDT04578.1"/>
    <property type="molecule type" value="Genomic_DNA"/>
</dbReference>
<keyword evidence="1" id="KW-0732">Signal</keyword>
<evidence type="ECO:0000313" key="2">
    <source>
        <dbReference type="EMBL" id="QDT04578.1"/>
    </source>
</evidence>